<gene>
    <name evidence="1" type="ORF">AVDCRST_MAG06-1794</name>
</gene>
<dbReference type="RefSeq" id="WP_295658433.1">
    <property type="nucleotide sequence ID" value="NZ_CADCUP010000121.1"/>
</dbReference>
<dbReference type="SUPFAM" id="SSF51182">
    <property type="entry name" value="RmlC-like cupins"/>
    <property type="match status" value="1"/>
</dbReference>
<proteinExistence type="predicted"/>
<dbReference type="Gene3D" id="2.60.120.10">
    <property type="entry name" value="Jelly Rolls"/>
    <property type="match status" value="1"/>
</dbReference>
<protein>
    <recommendedName>
        <fullName evidence="2">Cupin 2 conserved barrel domain-containing protein</fullName>
    </recommendedName>
</protein>
<dbReference type="InterPro" id="IPR011051">
    <property type="entry name" value="RmlC_Cupin_sf"/>
</dbReference>
<reference evidence="1" key="1">
    <citation type="submission" date="2020-02" db="EMBL/GenBank/DDBJ databases">
        <authorList>
            <person name="Meier V. D."/>
        </authorList>
    </citation>
    <scope>NUCLEOTIDE SEQUENCE</scope>
    <source>
        <strain evidence="1">AVDCRST_MAG06</strain>
    </source>
</reference>
<dbReference type="AlphaFoldDB" id="A0A6J4NQ51"/>
<sequence>MHVTKNDIPARIDVPGATARHLAGFGSASGPMAAEYFTLGAGTDIAPLLEGLPGDACQTTHWGYVLGGDLVVSYVGGATERCTGGDLFHWPAGHTVRVETDAELILFSPAGPHAEVMDHMLERMQTA</sequence>
<organism evidence="1">
    <name type="scientific">uncultured Nocardioides sp</name>
    <dbReference type="NCBI Taxonomy" id="198441"/>
    <lineage>
        <taxon>Bacteria</taxon>
        <taxon>Bacillati</taxon>
        <taxon>Actinomycetota</taxon>
        <taxon>Actinomycetes</taxon>
        <taxon>Propionibacteriales</taxon>
        <taxon>Nocardioidaceae</taxon>
        <taxon>Nocardioides</taxon>
        <taxon>environmental samples</taxon>
    </lineage>
</organism>
<evidence type="ECO:0008006" key="2">
    <source>
        <dbReference type="Google" id="ProtNLM"/>
    </source>
</evidence>
<evidence type="ECO:0000313" key="1">
    <source>
        <dbReference type="EMBL" id="CAA9394275.1"/>
    </source>
</evidence>
<name>A0A6J4NQ51_9ACTN</name>
<accession>A0A6J4NQ51</accession>
<dbReference type="InterPro" id="IPR014710">
    <property type="entry name" value="RmlC-like_jellyroll"/>
</dbReference>
<dbReference type="EMBL" id="CADCUP010000121">
    <property type="protein sequence ID" value="CAA9394275.1"/>
    <property type="molecule type" value="Genomic_DNA"/>
</dbReference>